<dbReference type="PROSITE" id="PS50994">
    <property type="entry name" value="INTEGRASE"/>
    <property type="match status" value="1"/>
</dbReference>
<protein>
    <submittedName>
        <fullName evidence="2">Integrase-like protein</fullName>
    </submittedName>
</protein>
<evidence type="ECO:0000313" key="3">
    <source>
        <dbReference type="Proteomes" id="UP000238083"/>
    </source>
</evidence>
<feature type="domain" description="Integrase catalytic" evidence="1">
    <location>
        <begin position="6"/>
        <end position="177"/>
    </location>
</feature>
<comment type="caution">
    <text evidence="2">The sequence shown here is derived from an EMBL/GenBank/DDBJ whole genome shotgun (WGS) entry which is preliminary data.</text>
</comment>
<sequence>MDVKKLGRIPDNGGWHIHGRGQGARSGVRGPRLGYAYLHTELDENSRLAYTEILRDEQGPTTAAFWHRACFWFADRGVRIEGVLTDNASNYRSRDLAAALAATGGVHKRTRPYGPQTNSKVERFHRALITEWAYARPYASESARVWASPKFLHLYNHHRHHTALGGRPPISRVTNLPAQYN</sequence>
<dbReference type="AlphaFoldDB" id="A0A2T0QIT4"/>
<dbReference type="GO" id="GO:0015074">
    <property type="term" value="P:DNA integration"/>
    <property type="evidence" value="ECO:0007669"/>
    <property type="project" value="InterPro"/>
</dbReference>
<dbReference type="Proteomes" id="UP000238083">
    <property type="component" value="Unassembled WGS sequence"/>
</dbReference>
<dbReference type="Pfam" id="PF13683">
    <property type="entry name" value="rve_3"/>
    <property type="match status" value="1"/>
</dbReference>
<dbReference type="EMBL" id="PVZF01000053">
    <property type="protein sequence ID" value="PRY03933.1"/>
    <property type="molecule type" value="Genomic_DNA"/>
</dbReference>
<dbReference type="InterPro" id="IPR036397">
    <property type="entry name" value="RNaseH_sf"/>
</dbReference>
<dbReference type="InterPro" id="IPR001584">
    <property type="entry name" value="Integrase_cat-core"/>
</dbReference>
<dbReference type="InterPro" id="IPR012337">
    <property type="entry name" value="RNaseH-like_sf"/>
</dbReference>
<dbReference type="SUPFAM" id="SSF53098">
    <property type="entry name" value="Ribonuclease H-like"/>
    <property type="match status" value="1"/>
</dbReference>
<name>A0A2T0QIT4_9ACTN</name>
<dbReference type="GO" id="GO:0003676">
    <property type="term" value="F:nucleic acid binding"/>
    <property type="evidence" value="ECO:0007669"/>
    <property type="project" value="InterPro"/>
</dbReference>
<keyword evidence="3" id="KW-1185">Reference proteome</keyword>
<reference evidence="2 3" key="1">
    <citation type="submission" date="2018-03" db="EMBL/GenBank/DDBJ databases">
        <title>Genomic Encyclopedia of Archaeal and Bacterial Type Strains, Phase II (KMG-II): from individual species to whole genera.</title>
        <authorList>
            <person name="Goeker M."/>
        </authorList>
    </citation>
    <scope>NUCLEOTIDE SEQUENCE [LARGE SCALE GENOMIC DNA]</scope>
    <source>
        <strain evidence="2 3">DSM 19711</strain>
    </source>
</reference>
<organism evidence="2 3">
    <name type="scientific">Kineococcus rhizosphaerae</name>
    <dbReference type="NCBI Taxonomy" id="559628"/>
    <lineage>
        <taxon>Bacteria</taxon>
        <taxon>Bacillati</taxon>
        <taxon>Actinomycetota</taxon>
        <taxon>Actinomycetes</taxon>
        <taxon>Kineosporiales</taxon>
        <taxon>Kineosporiaceae</taxon>
        <taxon>Kineococcus</taxon>
    </lineage>
</organism>
<gene>
    <name evidence="2" type="ORF">CLV37_1531</name>
</gene>
<dbReference type="Gene3D" id="3.30.420.10">
    <property type="entry name" value="Ribonuclease H-like superfamily/Ribonuclease H"/>
    <property type="match status" value="1"/>
</dbReference>
<evidence type="ECO:0000259" key="1">
    <source>
        <dbReference type="PROSITE" id="PS50994"/>
    </source>
</evidence>
<accession>A0A2T0QIT4</accession>
<proteinExistence type="predicted"/>
<evidence type="ECO:0000313" key="2">
    <source>
        <dbReference type="EMBL" id="PRY03933.1"/>
    </source>
</evidence>